<dbReference type="EMBL" id="LR215973">
    <property type="protein sequence ID" value="VFA97746.1"/>
    <property type="molecule type" value="Genomic_DNA"/>
</dbReference>
<gene>
    <name evidence="3" type="primary">yfkM</name>
    <name evidence="3" type="ORF">NCTC10797_01510</name>
</gene>
<dbReference type="SUPFAM" id="SSF52317">
    <property type="entry name" value="Class I glutamine amidotransferase-like"/>
    <property type="match status" value="1"/>
</dbReference>
<dbReference type="NCBIfam" id="TIGR01382">
    <property type="entry name" value="PfpI"/>
    <property type="match status" value="1"/>
</dbReference>
<dbReference type="PANTHER" id="PTHR42733:SF12">
    <property type="entry name" value="PROTEINASE"/>
    <property type="match status" value="1"/>
</dbReference>
<evidence type="ECO:0000313" key="3">
    <source>
        <dbReference type="EMBL" id="VFA97746.1"/>
    </source>
</evidence>
<proteinExistence type="inferred from homology"/>
<accession>A0A4U8VVS4</accession>
<dbReference type="InterPro" id="IPR002818">
    <property type="entry name" value="DJ-1/PfpI"/>
</dbReference>
<dbReference type="Proteomes" id="UP000290439">
    <property type="component" value="Chromosome"/>
</dbReference>
<dbReference type="EC" id="3.2.-.-" evidence="3"/>
<sequence>MAGIDLTQRRILAIVTNYGVEQDELMVPVQHLRDGGATVDIAAESGDAIQTLVHDKDPGTTVQPSVTLDEVNPADYDLLLIPGGTVNADSLRLNGAAVEITRRIAAAGTPIAAICHGPWMLVEAGVVGDKTLTSYPSLQTDLRNAGAADWVDRSVVLDDTHGYPLITSRSPKDIGDFIERIDLTLAGRAA</sequence>
<dbReference type="PROSITE" id="PS51276">
    <property type="entry name" value="PEPTIDASE_C56_PFPI"/>
    <property type="match status" value="1"/>
</dbReference>
<evidence type="ECO:0000313" key="4">
    <source>
        <dbReference type="Proteomes" id="UP000290439"/>
    </source>
</evidence>
<dbReference type="Pfam" id="PF01965">
    <property type="entry name" value="DJ-1_PfpI"/>
    <property type="match status" value="1"/>
</dbReference>
<evidence type="ECO:0000259" key="2">
    <source>
        <dbReference type="Pfam" id="PF01965"/>
    </source>
</evidence>
<dbReference type="GO" id="GO:0016798">
    <property type="term" value="F:hydrolase activity, acting on glycosyl bonds"/>
    <property type="evidence" value="ECO:0007669"/>
    <property type="project" value="UniProtKB-KW"/>
</dbReference>
<dbReference type="AlphaFoldDB" id="A0A4U8VVS4"/>
<evidence type="ECO:0000256" key="1">
    <source>
        <dbReference type="ARBA" id="ARBA00008542"/>
    </source>
</evidence>
<keyword evidence="3" id="KW-0378">Hydrolase</keyword>
<dbReference type="InterPro" id="IPR029062">
    <property type="entry name" value="Class_I_gatase-like"/>
</dbReference>
<dbReference type="Gene3D" id="3.40.50.880">
    <property type="match status" value="1"/>
</dbReference>
<dbReference type="PANTHER" id="PTHR42733">
    <property type="entry name" value="DJ-1 PROTEIN"/>
    <property type="match status" value="1"/>
</dbReference>
<comment type="similarity">
    <text evidence="1">Belongs to the peptidase C56 family.</text>
</comment>
<name>A0A4U8VVS4_9NOCA</name>
<dbReference type="InterPro" id="IPR006286">
    <property type="entry name" value="C56_PfpI-like"/>
</dbReference>
<keyword evidence="3" id="KW-0326">Glycosidase</keyword>
<protein>
    <submittedName>
        <fullName evidence="3">General stress protein 18</fullName>
        <ecNumber evidence="3">3.2.-.-</ecNumber>
    </submittedName>
</protein>
<feature type="domain" description="DJ-1/PfpI" evidence="2">
    <location>
        <begin position="10"/>
        <end position="180"/>
    </location>
</feature>
<dbReference type="RefSeq" id="WP_130916555.1">
    <property type="nucleotide sequence ID" value="NZ_LR215973.1"/>
</dbReference>
<reference evidence="3 4" key="1">
    <citation type="submission" date="2019-02" db="EMBL/GenBank/DDBJ databases">
        <authorList>
            <consortium name="Pathogen Informatics"/>
        </authorList>
    </citation>
    <scope>NUCLEOTIDE SEQUENCE [LARGE SCALE GENOMIC DNA]</scope>
    <source>
        <strain evidence="3 4">3012STDY6756504</strain>
    </source>
</reference>
<organism evidence="3 4">
    <name type="scientific">Nocardia cyriacigeorgica</name>
    <dbReference type="NCBI Taxonomy" id="135487"/>
    <lineage>
        <taxon>Bacteria</taxon>
        <taxon>Bacillati</taxon>
        <taxon>Actinomycetota</taxon>
        <taxon>Actinomycetes</taxon>
        <taxon>Mycobacteriales</taxon>
        <taxon>Nocardiaceae</taxon>
        <taxon>Nocardia</taxon>
    </lineage>
</organism>